<evidence type="ECO:0008006" key="3">
    <source>
        <dbReference type="Google" id="ProtNLM"/>
    </source>
</evidence>
<name>A0A2L0ET16_SORCE</name>
<accession>A0A2L0ET16</accession>
<proteinExistence type="predicted"/>
<organism evidence="1 2">
    <name type="scientific">Sorangium cellulosum</name>
    <name type="common">Polyangium cellulosum</name>
    <dbReference type="NCBI Taxonomy" id="56"/>
    <lineage>
        <taxon>Bacteria</taxon>
        <taxon>Pseudomonadati</taxon>
        <taxon>Myxococcota</taxon>
        <taxon>Polyangia</taxon>
        <taxon>Polyangiales</taxon>
        <taxon>Polyangiaceae</taxon>
        <taxon>Sorangium</taxon>
    </lineage>
</organism>
<gene>
    <name evidence="1" type="ORF">SOCE26_038800</name>
</gene>
<evidence type="ECO:0000313" key="2">
    <source>
        <dbReference type="Proteomes" id="UP000238348"/>
    </source>
</evidence>
<reference evidence="1 2" key="1">
    <citation type="submission" date="2015-09" db="EMBL/GenBank/DDBJ databases">
        <title>Sorangium comparison.</title>
        <authorList>
            <person name="Zaburannyi N."/>
            <person name="Bunk B."/>
            <person name="Overmann J."/>
            <person name="Mueller R."/>
        </authorList>
    </citation>
    <scope>NUCLEOTIDE SEQUENCE [LARGE SCALE GENOMIC DNA]</scope>
    <source>
        <strain evidence="1 2">So ce26</strain>
    </source>
</reference>
<sequence length="276" mass="29872">MARPSRRQHERAMNTAVRILDEEEHLFWTAKKGRFPASPSERHPAVDLVVLIDPSDVMKPVADTLSKVVGAAIGAAALRWPASLRVTYLITEGALPGTVFMITARGYLTVARKVDESLLTSRPRRKSTGASGGQPAEVAGPAGHALVDVLAHFDWRPGATRNVLFLGDGPLDGARSLTPAGQEEDLGAARRVVELARQTRTRVHMGLGTGWTRCGAELREERRDEVEREYTRVAVETGGRFSIAQDSPGACLEMLEGVIVDSTTPPRIAATEPWPG</sequence>
<evidence type="ECO:0000313" key="1">
    <source>
        <dbReference type="EMBL" id="AUX42447.1"/>
    </source>
</evidence>
<dbReference type="Proteomes" id="UP000238348">
    <property type="component" value="Chromosome"/>
</dbReference>
<dbReference type="EMBL" id="CP012673">
    <property type="protein sequence ID" value="AUX42447.1"/>
    <property type="molecule type" value="Genomic_DNA"/>
</dbReference>
<dbReference type="AlphaFoldDB" id="A0A2L0ET16"/>
<protein>
    <recommendedName>
        <fullName evidence="3">VWFA domain-containing protein</fullName>
    </recommendedName>
</protein>